<dbReference type="EMBL" id="JADXDR010000023">
    <property type="protein sequence ID" value="KAI7844962.1"/>
    <property type="molecule type" value="Genomic_DNA"/>
</dbReference>
<dbReference type="Proteomes" id="UP001205105">
    <property type="component" value="Unassembled WGS sequence"/>
</dbReference>
<feature type="domain" description="Protein kinase" evidence="2">
    <location>
        <begin position="13"/>
        <end position="303"/>
    </location>
</feature>
<reference evidence="3" key="1">
    <citation type="submission" date="2020-11" db="EMBL/GenBank/DDBJ databases">
        <title>Chlorella ohadii genome sequencing and assembly.</title>
        <authorList>
            <person name="Murik O."/>
            <person name="Treves H."/>
            <person name="Kedem I."/>
            <person name="Shotland Y."/>
            <person name="Kaplan A."/>
        </authorList>
    </citation>
    <scope>NUCLEOTIDE SEQUENCE</scope>
    <source>
        <strain evidence="3">1</strain>
    </source>
</reference>
<dbReference type="GO" id="GO:0005524">
    <property type="term" value="F:ATP binding"/>
    <property type="evidence" value="ECO:0007669"/>
    <property type="project" value="UniProtKB-UniRule"/>
</dbReference>
<dbReference type="InterPro" id="IPR011009">
    <property type="entry name" value="Kinase-like_dom_sf"/>
</dbReference>
<dbReference type="Gene3D" id="3.30.200.20">
    <property type="entry name" value="Phosphorylase Kinase, domain 1"/>
    <property type="match status" value="1"/>
</dbReference>
<dbReference type="AlphaFoldDB" id="A0AAD5DWJ9"/>
<gene>
    <name evidence="3" type="ORF">COHA_001609</name>
</gene>
<dbReference type="PROSITE" id="PS00109">
    <property type="entry name" value="PROTEIN_KINASE_TYR"/>
    <property type="match status" value="1"/>
</dbReference>
<dbReference type="Gene3D" id="1.10.510.10">
    <property type="entry name" value="Transferase(Phosphotransferase) domain 1"/>
    <property type="match status" value="1"/>
</dbReference>
<accession>A0AAD5DWJ9</accession>
<keyword evidence="1" id="KW-0067">ATP-binding</keyword>
<dbReference type="PANTHER" id="PTHR44329">
    <property type="entry name" value="SERINE/THREONINE-PROTEIN KINASE TNNI3K-RELATED"/>
    <property type="match status" value="1"/>
</dbReference>
<dbReference type="InterPro" id="IPR001245">
    <property type="entry name" value="Ser-Thr/Tyr_kinase_cat_dom"/>
</dbReference>
<dbReference type="PROSITE" id="PS00107">
    <property type="entry name" value="PROTEIN_KINASE_ATP"/>
    <property type="match status" value="1"/>
</dbReference>
<proteinExistence type="predicted"/>
<dbReference type="PANTHER" id="PTHR44329:SF214">
    <property type="entry name" value="PROTEIN KINASE DOMAIN-CONTAINING PROTEIN"/>
    <property type="match status" value="1"/>
</dbReference>
<dbReference type="PROSITE" id="PS50011">
    <property type="entry name" value="PROTEIN_KINASE_DOM"/>
    <property type="match status" value="1"/>
</dbReference>
<dbReference type="InterPro" id="IPR017441">
    <property type="entry name" value="Protein_kinase_ATP_BS"/>
</dbReference>
<dbReference type="Pfam" id="PF07714">
    <property type="entry name" value="PK_Tyr_Ser-Thr"/>
    <property type="match status" value="1"/>
</dbReference>
<dbReference type="GO" id="GO:0004674">
    <property type="term" value="F:protein serine/threonine kinase activity"/>
    <property type="evidence" value="ECO:0007669"/>
    <property type="project" value="TreeGrafter"/>
</dbReference>
<dbReference type="InterPro" id="IPR008266">
    <property type="entry name" value="Tyr_kinase_AS"/>
</dbReference>
<protein>
    <recommendedName>
        <fullName evidence="2">Protein kinase domain-containing protein</fullName>
    </recommendedName>
</protein>
<dbReference type="InterPro" id="IPR000719">
    <property type="entry name" value="Prot_kinase_dom"/>
</dbReference>
<keyword evidence="4" id="KW-1185">Reference proteome</keyword>
<keyword evidence="1" id="KW-0547">Nucleotide-binding</keyword>
<evidence type="ECO:0000313" key="3">
    <source>
        <dbReference type="EMBL" id="KAI7844962.1"/>
    </source>
</evidence>
<evidence type="ECO:0000256" key="1">
    <source>
        <dbReference type="PROSITE-ProRule" id="PRU10141"/>
    </source>
</evidence>
<feature type="binding site" evidence="1">
    <location>
        <position position="40"/>
    </location>
    <ligand>
        <name>ATP</name>
        <dbReference type="ChEBI" id="CHEBI:30616"/>
    </ligand>
</feature>
<dbReference type="InterPro" id="IPR051681">
    <property type="entry name" value="Ser/Thr_Kinases-Pseudokinases"/>
</dbReference>
<comment type="caution">
    <text evidence="3">The sequence shown here is derived from an EMBL/GenBank/DDBJ whole genome shotgun (WGS) entry which is preliminary data.</text>
</comment>
<organism evidence="3 4">
    <name type="scientific">Chlorella ohadii</name>
    <dbReference type="NCBI Taxonomy" id="2649997"/>
    <lineage>
        <taxon>Eukaryota</taxon>
        <taxon>Viridiplantae</taxon>
        <taxon>Chlorophyta</taxon>
        <taxon>core chlorophytes</taxon>
        <taxon>Trebouxiophyceae</taxon>
        <taxon>Chlorellales</taxon>
        <taxon>Chlorellaceae</taxon>
        <taxon>Chlorella clade</taxon>
        <taxon>Chlorella</taxon>
    </lineage>
</organism>
<name>A0AAD5DWJ9_9CHLO</name>
<evidence type="ECO:0000259" key="2">
    <source>
        <dbReference type="PROSITE" id="PS50011"/>
    </source>
</evidence>
<sequence>MPRVLLPECMQGVELGPLLGTGANGRTYIARWQGSRVAVKCVELREREPEALPEYAQQAITGSGGSDPGSMALVEAVLSKALRHPHIVTTHTYGVRESGRHMGTRYKEVWIVQDLCTMGPLIRAVEQGRFKNELGAPRLLFVVLTAAEVAGALAYLHSKGVVHGDLSSNNVLLNSSTKDQRRFVALVSDFGLARPLEVLTQLSTDTYGTISFMPPELVLNQKLSPAVDIYSFGVLLWEMMSGCRAWADMSSLQILAAITTGRQLQVSDSWPRRIQSLISRCLDSNPKERPSATAVLEELELMLAPRQ</sequence>
<evidence type="ECO:0000313" key="4">
    <source>
        <dbReference type="Proteomes" id="UP001205105"/>
    </source>
</evidence>
<dbReference type="SUPFAM" id="SSF56112">
    <property type="entry name" value="Protein kinase-like (PK-like)"/>
    <property type="match status" value="1"/>
</dbReference>